<gene>
    <name evidence="1" type="ORF">M407DRAFT_79310</name>
</gene>
<sequence length="185" mass="21220">IFQTWAPKLFQLYADCQNEFLRWDPTLQSISSTLPFSSITVNFGPATVCRWHRDVFNLVFGWCVIWALGNYDAKYGGHLILWEPRLIVEFAPGDIIFLPSACVTHANIPIREGDTRYSITWYSAGGLFRYRADGFKSAEERKVEDPAGFSAHRSQGAKRWMDGWDCFSSLEELKEYYACNPSPDI</sequence>
<dbReference type="OrthoDB" id="3253621at2759"/>
<evidence type="ECO:0000313" key="2">
    <source>
        <dbReference type="Proteomes" id="UP000054248"/>
    </source>
</evidence>
<organism evidence="1 2">
    <name type="scientific">Tulasnella calospora MUT 4182</name>
    <dbReference type="NCBI Taxonomy" id="1051891"/>
    <lineage>
        <taxon>Eukaryota</taxon>
        <taxon>Fungi</taxon>
        <taxon>Dikarya</taxon>
        <taxon>Basidiomycota</taxon>
        <taxon>Agaricomycotina</taxon>
        <taxon>Agaricomycetes</taxon>
        <taxon>Cantharellales</taxon>
        <taxon>Tulasnellaceae</taxon>
        <taxon>Tulasnella</taxon>
    </lineage>
</organism>
<dbReference type="STRING" id="1051891.A0A0C3QCN3"/>
<protein>
    <submittedName>
        <fullName evidence="1">Uncharacterized protein</fullName>
    </submittedName>
</protein>
<reference evidence="1 2" key="1">
    <citation type="submission" date="2014-04" db="EMBL/GenBank/DDBJ databases">
        <authorList>
            <consortium name="DOE Joint Genome Institute"/>
            <person name="Kuo A."/>
            <person name="Girlanda M."/>
            <person name="Perotto S."/>
            <person name="Kohler A."/>
            <person name="Nagy L.G."/>
            <person name="Floudas D."/>
            <person name="Copeland A."/>
            <person name="Barry K.W."/>
            <person name="Cichocki N."/>
            <person name="Veneault-Fourrey C."/>
            <person name="LaButti K."/>
            <person name="Lindquist E.A."/>
            <person name="Lipzen A."/>
            <person name="Lundell T."/>
            <person name="Morin E."/>
            <person name="Murat C."/>
            <person name="Sun H."/>
            <person name="Tunlid A."/>
            <person name="Henrissat B."/>
            <person name="Grigoriev I.V."/>
            <person name="Hibbett D.S."/>
            <person name="Martin F."/>
            <person name="Nordberg H.P."/>
            <person name="Cantor M.N."/>
            <person name="Hua S.X."/>
        </authorList>
    </citation>
    <scope>NUCLEOTIDE SEQUENCE [LARGE SCALE GENOMIC DNA]</scope>
    <source>
        <strain evidence="1 2">MUT 4182</strain>
    </source>
</reference>
<reference evidence="2" key="2">
    <citation type="submission" date="2015-01" db="EMBL/GenBank/DDBJ databases">
        <title>Evolutionary Origins and Diversification of the Mycorrhizal Mutualists.</title>
        <authorList>
            <consortium name="DOE Joint Genome Institute"/>
            <consortium name="Mycorrhizal Genomics Consortium"/>
            <person name="Kohler A."/>
            <person name="Kuo A."/>
            <person name="Nagy L.G."/>
            <person name="Floudas D."/>
            <person name="Copeland A."/>
            <person name="Barry K.W."/>
            <person name="Cichocki N."/>
            <person name="Veneault-Fourrey C."/>
            <person name="LaButti K."/>
            <person name="Lindquist E.A."/>
            <person name="Lipzen A."/>
            <person name="Lundell T."/>
            <person name="Morin E."/>
            <person name="Murat C."/>
            <person name="Riley R."/>
            <person name="Ohm R."/>
            <person name="Sun H."/>
            <person name="Tunlid A."/>
            <person name="Henrissat B."/>
            <person name="Grigoriev I.V."/>
            <person name="Hibbett D.S."/>
            <person name="Martin F."/>
        </authorList>
    </citation>
    <scope>NUCLEOTIDE SEQUENCE [LARGE SCALE GENOMIC DNA]</scope>
    <source>
        <strain evidence="2">MUT 4182</strain>
    </source>
</reference>
<accession>A0A0C3QCN3</accession>
<feature type="non-terminal residue" evidence="1">
    <location>
        <position position="1"/>
    </location>
</feature>
<evidence type="ECO:0000313" key="1">
    <source>
        <dbReference type="EMBL" id="KIO22354.1"/>
    </source>
</evidence>
<proteinExistence type="predicted"/>
<dbReference type="HOGENOM" id="CLU_031314_0_0_1"/>
<dbReference type="Gene3D" id="3.60.130.30">
    <property type="match status" value="1"/>
</dbReference>
<keyword evidence="2" id="KW-1185">Reference proteome</keyword>
<dbReference type="AlphaFoldDB" id="A0A0C3QCN3"/>
<name>A0A0C3QCN3_9AGAM</name>
<dbReference type="EMBL" id="KN823112">
    <property type="protein sequence ID" value="KIO22354.1"/>
    <property type="molecule type" value="Genomic_DNA"/>
</dbReference>
<dbReference type="Proteomes" id="UP000054248">
    <property type="component" value="Unassembled WGS sequence"/>
</dbReference>